<dbReference type="Proteomes" id="UP000626092">
    <property type="component" value="Unassembled WGS sequence"/>
</dbReference>
<comment type="caution">
    <text evidence="2">The sequence shown here is derived from an EMBL/GenBank/DDBJ whole genome shotgun (WGS) entry which is preliminary data.</text>
</comment>
<evidence type="ECO:0000256" key="1">
    <source>
        <dbReference type="SAM" id="MobiDB-lite"/>
    </source>
</evidence>
<dbReference type="AlphaFoldDB" id="A0A834GYR0"/>
<feature type="region of interest" description="Disordered" evidence="1">
    <location>
        <begin position="108"/>
        <end position="138"/>
    </location>
</feature>
<feature type="compositionally biased region" description="Polar residues" evidence="1">
    <location>
        <begin position="8"/>
        <end position="25"/>
    </location>
</feature>
<proteinExistence type="predicted"/>
<reference evidence="2" key="1">
    <citation type="submission" date="2019-11" db="EMBL/GenBank/DDBJ databases">
        <authorList>
            <person name="Liu Y."/>
            <person name="Hou J."/>
            <person name="Li T.-Q."/>
            <person name="Guan C.-H."/>
            <person name="Wu X."/>
            <person name="Wu H.-Z."/>
            <person name="Ling F."/>
            <person name="Zhang R."/>
            <person name="Shi X.-G."/>
            <person name="Ren J.-P."/>
            <person name="Chen E.-F."/>
            <person name="Sun J.-M."/>
        </authorList>
    </citation>
    <scope>NUCLEOTIDE SEQUENCE</scope>
    <source>
        <strain evidence="2">Adult_tree_wgs_1</strain>
        <tissue evidence="2">Leaves</tissue>
    </source>
</reference>
<dbReference type="EMBL" id="WJXA01000006">
    <property type="protein sequence ID" value="KAF7141701.1"/>
    <property type="molecule type" value="Genomic_DNA"/>
</dbReference>
<keyword evidence="3" id="KW-1185">Reference proteome</keyword>
<dbReference type="OrthoDB" id="1732243at2759"/>
<evidence type="ECO:0000313" key="3">
    <source>
        <dbReference type="Proteomes" id="UP000626092"/>
    </source>
</evidence>
<evidence type="ECO:0000313" key="2">
    <source>
        <dbReference type="EMBL" id="KAF7141701.1"/>
    </source>
</evidence>
<accession>A0A834GYR0</accession>
<protein>
    <submittedName>
        <fullName evidence="2">Uncharacterized protein</fullName>
    </submittedName>
</protein>
<organism evidence="2 3">
    <name type="scientific">Rhododendron simsii</name>
    <name type="common">Sims's rhododendron</name>
    <dbReference type="NCBI Taxonomy" id="118357"/>
    <lineage>
        <taxon>Eukaryota</taxon>
        <taxon>Viridiplantae</taxon>
        <taxon>Streptophyta</taxon>
        <taxon>Embryophyta</taxon>
        <taxon>Tracheophyta</taxon>
        <taxon>Spermatophyta</taxon>
        <taxon>Magnoliopsida</taxon>
        <taxon>eudicotyledons</taxon>
        <taxon>Gunneridae</taxon>
        <taxon>Pentapetalae</taxon>
        <taxon>asterids</taxon>
        <taxon>Ericales</taxon>
        <taxon>Ericaceae</taxon>
        <taxon>Ericoideae</taxon>
        <taxon>Rhodoreae</taxon>
        <taxon>Rhododendron</taxon>
    </lineage>
</organism>
<feature type="compositionally biased region" description="Basic and acidic residues" evidence="1">
    <location>
        <begin position="121"/>
        <end position="138"/>
    </location>
</feature>
<gene>
    <name evidence="2" type="ORF">RHSIM_Rhsim06G0094800</name>
</gene>
<feature type="region of interest" description="Disordered" evidence="1">
    <location>
        <begin position="1"/>
        <end position="40"/>
    </location>
</feature>
<name>A0A834GYR0_RHOSS</name>
<sequence>MVTPPPIETTTATKLIQPTVVTNQANRRRPGQNGMASTAEATEPTALAVQKMLAALPPPPPPGVASVDEFGDRRRESINWVKEKEGPCRLMGRGGTEWDVEQARTWPDPRSALCMEDADDTDHQSRAEDEIGYSDKPKVTDPSSSYFLGLPLVLIC</sequence>